<proteinExistence type="inferred from homology"/>
<dbReference type="EMBL" id="JAKIXB020000035">
    <property type="protein sequence ID" value="KAL1594682.1"/>
    <property type="molecule type" value="Genomic_DNA"/>
</dbReference>
<gene>
    <name evidence="6" type="primary">ACRTS1</name>
    <name evidence="6" type="ORF">SLS59_008732</name>
</gene>
<dbReference type="PROSITE" id="PS00086">
    <property type="entry name" value="CYTOCHROME_P450"/>
    <property type="match status" value="1"/>
</dbReference>
<dbReference type="PRINTS" id="PR00463">
    <property type="entry name" value="EP450I"/>
</dbReference>
<dbReference type="PANTHER" id="PTHR24305">
    <property type="entry name" value="CYTOCHROME P450"/>
    <property type="match status" value="1"/>
</dbReference>
<dbReference type="GO" id="GO:0004497">
    <property type="term" value="F:monooxygenase activity"/>
    <property type="evidence" value="ECO:0007669"/>
    <property type="project" value="UniProtKB-KW"/>
</dbReference>
<feature type="transmembrane region" description="Helical" evidence="5">
    <location>
        <begin position="14"/>
        <end position="34"/>
    </location>
</feature>
<dbReference type="CDD" id="cd11060">
    <property type="entry name" value="CYP57A1-like"/>
    <property type="match status" value="1"/>
</dbReference>
<evidence type="ECO:0000256" key="1">
    <source>
        <dbReference type="ARBA" id="ARBA00001971"/>
    </source>
</evidence>
<dbReference type="InterPro" id="IPR036396">
    <property type="entry name" value="Cyt_P450_sf"/>
</dbReference>
<evidence type="ECO:0000256" key="5">
    <source>
        <dbReference type="SAM" id="Phobius"/>
    </source>
</evidence>
<dbReference type="InterPro" id="IPR017972">
    <property type="entry name" value="Cyt_P450_CS"/>
</dbReference>
<evidence type="ECO:0000313" key="7">
    <source>
        <dbReference type="Proteomes" id="UP001521222"/>
    </source>
</evidence>
<comment type="caution">
    <text evidence="6">The sequence shown here is derived from an EMBL/GenBank/DDBJ whole genome shotgun (WGS) entry which is preliminary data.</text>
</comment>
<comment type="similarity">
    <text evidence="4">Belongs to the cytochrome P450 family.</text>
</comment>
<keyword evidence="7" id="KW-1185">Reference proteome</keyword>
<comment type="cofactor">
    <cofactor evidence="1">
        <name>heme</name>
        <dbReference type="ChEBI" id="CHEBI:30413"/>
    </cofactor>
</comment>
<keyword evidence="4" id="KW-0560">Oxidoreductase</keyword>
<keyword evidence="4 6" id="KW-0503">Monooxygenase</keyword>
<keyword evidence="4" id="KW-0349">Heme</keyword>
<keyword evidence="2 4" id="KW-0479">Metal-binding</keyword>
<evidence type="ECO:0000313" key="6">
    <source>
        <dbReference type="EMBL" id="KAL1594682.1"/>
    </source>
</evidence>
<keyword evidence="3 4" id="KW-0408">Iron</keyword>
<sequence>MSLGPTGLLLGWDAFVKVFIALSLVYWLFWVTYVRTFHPLAKVPGPLWASTSRTWLMYRMYLGDLEYGPLVRIAPDEVSSSDPKVIPKIYPIQRPLEKTNWYLTYRPVALGGIDAFTDDNEKHHTATRKIVGSAYTLTSMLKNEGPLDDVVSLFMEKLGEFADQQTAFNFGEWLEMFSFDGVGTVFFGNPFGFLKDSIDYGGYINAVHTAMPLNSVVAMAPLWLRPMILYGGIAIPKIFKAIMAADGIRKTAVRETDIAQARTTDLTSKRTDILSQILSIKNEKPGSLTINDVHVEMWGAVIAGSDSTSGALRAIFYYLMKTPDTMMKLVKEIDAAFANGTLTHPVQYNQAVKLPYLKAVIQEALRIFPPFAVPMPRYAPAAGLEVSGHYLKPGTKIGMNAMVVQFDKEVFGEDAHEFRPERWLQSEERYRAMDKAMLVFGAGTRTCIGKHLSNAEMYKVVPEILRRYRVEMAHDQPWTTRNATFIMQSNVLCKLERRVK</sequence>
<evidence type="ECO:0000256" key="4">
    <source>
        <dbReference type="RuleBase" id="RU000461"/>
    </source>
</evidence>
<evidence type="ECO:0000256" key="2">
    <source>
        <dbReference type="ARBA" id="ARBA00022723"/>
    </source>
</evidence>
<reference evidence="6 7" key="1">
    <citation type="submission" date="2024-02" db="EMBL/GenBank/DDBJ databases">
        <title>De novo assembly and annotation of 12 fungi associated with fruit tree decline syndrome in Ontario, Canada.</title>
        <authorList>
            <person name="Sulman M."/>
            <person name="Ellouze W."/>
            <person name="Ilyukhin E."/>
        </authorList>
    </citation>
    <scope>NUCLEOTIDE SEQUENCE [LARGE SCALE GENOMIC DNA]</scope>
    <source>
        <strain evidence="6 7">M97-236</strain>
    </source>
</reference>
<evidence type="ECO:0000256" key="3">
    <source>
        <dbReference type="ARBA" id="ARBA00023004"/>
    </source>
</evidence>
<keyword evidence="5" id="KW-1133">Transmembrane helix</keyword>
<organism evidence="6 7">
    <name type="scientific">Nothophoma quercina</name>
    <dbReference type="NCBI Taxonomy" id="749835"/>
    <lineage>
        <taxon>Eukaryota</taxon>
        <taxon>Fungi</taxon>
        <taxon>Dikarya</taxon>
        <taxon>Ascomycota</taxon>
        <taxon>Pezizomycotina</taxon>
        <taxon>Dothideomycetes</taxon>
        <taxon>Pleosporomycetidae</taxon>
        <taxon>Pleosporales</taxon>
        <taxon>Pleosporineae</taxon>
        <taxon>Didymellaceae</taxon>
        <taxon>Nothophoma</taxon>
    </lineage>
</organism>
<dbReference type="InterPro" id="IPR002401">
    <property type="entry name" value="Cyt_P450_E_grp-I"/>
</dbReference>
<dbReference type="Gene3D" id="1.10.630.10">
    <property type="entry name" value="Cytochrome P450"/>
    <property type="match status" value="1"/>
</dbReference>
<keyword evidence="5" id="KW-0472">Membrane</keyword>
<keyword evidence="5" id="KW-0812">Transmembrane</keyword>
<dbReference type="PRINTS" id="PR00385">
    <property type="entry name" value="P450"/>
</dbReference>
<name>A0ABR3QRA4_9PLEO</name>
<dbReference type="Pfam" id="PF00067">
    <property type="entry name" value="p450"/>
    <property type="match status" value="1"/>
</dbReference>
<protein>
    <submittedName>
        <fullName evidence="6">Cytochrome P450 monooxygenase acrts1</fullName>
    </submittedName>
</protein>
<dbReference type="Proteomes" id="UP001521222">
    <property type="component" value="Unassembled WGS sequence"/>
</dbReference>
<dbReference type="PANTHER" id="PTHR24305:SF229">
    <property type="entry name" value="P450, PUTATIVE (EUROFUNG)-RELATED"/>
    <property type="match status" value="1"/>
</dbReference>
<dbReference type="InterPro" id="IPR050121">
    <property type="entry name" value="Cytochrome_P450_monoxygenase"/>
</dbReference>
<accession>A0ABR3QRA4</accession>
<dbReference type="InterPro" id="IPR001128">
    <property type="entry name" value="Cyt_P450"/>
</dbReference>
<dbReference type="SUPFAM" id="SSF48264">
    <property type="entry name" value="Cytochrome P450"/>
    <property type="match status" value="1"/>
</dbReference>